<sequence>MDPTGVLLPDWCFFAPEPAQHDYRLLYRVVDIRGAVSAWRWESGIAERRWYHALWCPQRRSDKALFDACAEFLEETAAEPRRAVRAPAHTALRELTRDRVRHHEDLRTQAFQFALVRCPGYAELEPEFLYLSHLCVLRRGTDGSPEARSIP</sequence>
<gene>
    <name evidence="1" type="ORF">FHR84_003268</name>
</gene>
<dbReference type="AlphaFoldDB" id="A0A852Z2D2"/>
<evidence type="ECO:0000313" key="1">
    <source>
        <dbReference type="EMBL" id="NYH79919.1"/>
    </source>
</evidence>
<dbReference type="Proteomes" id="UP000548304">
    <property type="component" value="Unassembled WGS sequence"/>
</dbReference>
<evidence type="ECO:0000313" key="2">
    <source>
        <dbReference type="Proteomes" id="UP000548304"/>
    </source>
</evidence>
<proteinExistence type="predicted"/>
<accession>A0A852Z2D2</accession>
<comment type="caution">
    <text evidence="1">The sequence shown here is derived from an EMBL/GenBank/DDBJ whole genome shotgun (WGS) entry which is preliminary data.</text>
</comment>
<organism evidence="1 2">
    <name type="scientific">Actinopolyspora biskrensis</name>
    <dbReference type="NCBI Taxonomy" id="1470178"/>
    <lineage>
        <taxon>Bacteria</taxon>
        <taxon>Bacillati</taxon>
        <taxon>Actinomycetota</taxon>
        <taxon>Actinomycetes</taxon>
        <taxon>Actinopolysporales</taxon>
        <taxon>Actinopolysporaceae</taxon>
        <taxon>Actinopolyspora</taxon>
    </lineage>
</organism>
<protein>
    <submittedName>
        <fullName evidence="1">Uncharacterized protein</fullName>
    </submittedName>
</protein>
<reference evidence="1 2" key="1">
    <citation type="submission" date="2020-07" db="EMBL/GenBank/DDBJ databases">
        <title>Genomic Encyclopedia of Type Strains, Phase III (KMG-III): the genomes of soil and plant-associated and newly described type strains.</title>
        <authorList>
            <person name="Whitman W."/>
        </authorList>
    </citation>
    <scope>NUCLEOTIDE SEQUENCE [LARGE SCALE GENOMIC DNA]</scope>
    <source>
        <strain evidence="1 2">CECT 8576</strain>
    </source>
</reference>
<dbReference type="EMBL" id="JACBYW010000006">
    <property type="protein sequence ID" value="NYH79919.1"/>
    <property type="molecule type" value="Genomic_DNA"/>
</dbReference>
<name>A0A852Z2D2_9ACTN</name>
<dbReference type="RefSeq" id="WP_179536309.1">
    <property type="nucleotide sequence ID" value="NZ_JACBYW010000006.1"/>
</dbReference>
<keyword evidence="2" id="KW-1185">Reference proteome</keyword>